<evidence type="ECO:0000313" key="1">
    <source>
        <dbReference type="EMBL" id="MCG4691381.1"/>
    </source>
</evidence>
<sequence>DDKGKEKSYLISYDKNKSKDITLILNGYADPKYDYDKLLNPLIETVKVIPVKETVDKWNQDSYGLVYYGKRNWGYNS</sequence>
<feature type="non-terminal residue" evidence="1">
    <location>
        <position position="1"/>
    </location>
</feature>
<dbReference type="RefSeq" id="WP_238077307.1">
    <property type="nucleotide sequence ID" value="NZ_JAKNGO010000258.1"/>
</dbReference>
<gene>
    <name evidence="1" type="ORF">L0N01_22670</name>
</gene>
<reference evidence="1" key="1">
    <citation type="submission" date="2022-01" db="EMBL/GenBank/DDBJ databases">
        <title>Collection of gut derived symbiotic bacterial strains cultured from healthy donors.</title>
        <authorList>
            <person name="Lin H."/>
            <person name="Kohout C."/>
            <person name="Waligurski E."/>
            <person name="Pamer E.G."/>
        </authorList>
    </citation>
    <scope>NUCLEOTIDE SEQUENCE</scope>
    <source>
        <strain evidence="1">DFI.6.72</strain>
    </source>
</reference>
<organism evidence="1 2">
    <name type="scientific">Phocaeicola vulgatus</name>
    <name type="common">Bacteroides vulgatus</name>
    <dbReference type="NCBI Taxonomy" id="821"/>
    <lineage>
        <taxon>Bacteria</taxon>
        <taxon>Pseudomonadati</taxon>
        <taxon>Bacteroidota</taxon>
        <taxon>Bacteroidia</taxon>
        <taxon>Bacteroidales</taxon>
        <taxon>Bacteroidaceae</taxon>
        <taxon>Phocaeicola</taxon>
    </lineage>
</organism>
<feature type="non-terminal residue" evidence="1">
    <location>
        <position position="77"/>
    </location>
</feature>
<dbReference type="EMBL" id="JAKNGO010000258">
    <property type="protein sequence ID" value="MCG4691381.1"/>
    <property type="molecule type" value="Genomic_DNA"/>
</dbReference>
<protein>
    <submittedName>
        <fullName evidence="1">Uncharacterized protein</fullName>
    </submittedName>
</protein>
<accession>A0AAW5BP23</accession>
<comment type="caution">
    <text evidence="1">The sequence shown here is derived from an EMBL/GenBank/DDBJ whole genome shotgun (WGS) entry which is preliminary data.</text>
</comment>
<name>A0AAW5BP23_PHOVU</name>
<evidence type="ECO:0000313" key="2">
    <source>
        <dbReference type="Proteomes" id="UP001200843"/>
    </source>
</evidence>
<dbReference type="Proteomes" id="UP001200843">
    <property type="component" value="Unassembled WGS sequence"/>
</dbReference>
<proteinExistence type="predicted"/>
<dbReference type="AlphaFoldDB" id="A0AAW5BP23"/>